<accession>A0ABR3DI40</accession>
<dbReference type="InterPro" id="IPR011333">
    <property type="entry name" value="SKP1/BTB/POZ_sf"/>
</dbReference>
<name>A0ABR3DI40_NEUIN</name>
<reference evidence="2 3" key="1">
    <citation type="submission" date="2023-09" db="EMBL/GenBank/DDBJ databases">
        <title>Multi-omics analysis of a traditional fermented food reveals byproduct-associated fungal strains for waste-to-food upcycling.</title>
        <authorList>
            <consortium name="Lawrence Berkeley National Laboratory"/>
            <person name="Rekdal V.M."/>
            <person name="Villalobos-Escobedo J.M."/>
            <person name="Rodriguez-Valeron N."/>
            <person name="Garcia M.O."/>
            <person name="Vasquez D.P."/>
            <person name="Damayanti I."/>
            <person name="Sorensen P.M."/>
            <person name="Baidoo E.E."/>
            <person name="De Carvalho A.C."/>
            <person name="Riley R."/>
            <person name="Lipzen A."/>
            <person name="He G."/>
            <person name="Yan M."/>
            <person name="Haridas S."/>
            <person name="Daum C."/>
            <person name="Yoshinaga Y."/>
            <person name="Ng V."/>
            <person name="Grigoriev I.V."/>
            <person name="Munk R."/>
            <person name="Nuraida L."/>
            <person name="Wijaya C.H."/>
            <person name="Morales P.-C."/>
            <person name="Keasling J.D."/>
        </authorList>
    </citation>
    <scope>NUCLEOTIDE SEQUENCE [LARGE SCALE GENOMIC DNA]</scope>
    <source>
        <strain evidence="2 3">FGSC 2613</strain>
    </source>
</reference>
<dbReference type="CDD" id="cd18186">
    <property type="entry name" value="BTB_POZ_ZBTB_KLHL-like"/>
    <property type="match status" value="1"/>
</dbReference>
<evidence type="ECO:0000256" key="1">
    <source>
        <dbReference type="SAM" id="MobiDB-lite"/>
    </source>
</evidence>
<dbReference type="SUPFAM" id="SSF54695">
    <property type="entry name" value="POZ domain"/>
    <property type="match status" value="1"/>
</dbReference>
<sequence length="355" mass="39819">MATELRTSNATTGAAPSELTTVDIDPEGDLLIDADFCRFRVCSNALRRQSPVWKQMLFGPWKEAKPTDGSAWIVEFPDDTADPLHILLFIIHGKFDPVPPHPTVSRIHSILILAHKYDITGITRPWCSQWLQMASELNPTAANVVESLYIAWESGDEHLFALRLEQISIQARIDSEGRLVYGENIVLEDEIHLGPQDVLETISEIRMAFLGKLIARVHYSLEARMKEKPFCYFGGSYESKKICDAAAIGGIYRGMTQTIGGIPPRAVPDSKGSVVELASSLFSTMAQVPTTHPGTRLCSPRFVFQHLNEGIHEDIPAVVTSFMKPEYKEYTAKQRLKTGVVLGTRQRTRYWKEVY</sequence>
<gene>
    <name evidence="2" type="ORF">QR685DRAFT_520866</name>
</gene>
<comment type="caution">
    <text evidence="2">The sequence shown here is derived from an EMBL/GenBank/DDBJ whole genome shotgun (WGS) entry which is preliminary data.</text>
</comment>
<organism evidence="2 3">
    <name type="scientific">Neurospora intermedia</name>
    <dbReference type="NCBI Taxonomy" id="5142"/>
    <lineage>
        <taxon>Eukaryota</taxon>
        <taxon>Fungi</taxon>
        <taxon>Dikarya</taxon>
        <taxon>Ascomycota</taxon>
        <taxon>Pezizomycotina</taxon>
        <taxon>Sordariomycetes</taxon>
        <taxon>Sordariomycetidae</taxon>
        <taxon>Sordariales</taxon>
        <taxon>Sordariaceae</taxon>
        <taxon>Neurospora</taxon>
    </lineage>
</organism>
<evidence type="ECO:0000313" key="2">
    <source>
        <dbReference type="EMBL" id="KAL0472032.1"/>
    </source>
</evidence>
<evidence type="ECO:0008006" key="4">
    <source>
        <dbReference type="Google" id="ProtNLM"/>
    </source>
</evidence>
<feature type="region of interest" description="Disordered" evidence="1">
    <location>
        <begin position="1"/>
        <end position="20"/>
    </location>
</feature>
<dbReference type="EMBL" id="JAVLET010000003">
    <property type="protein sequence ID" value="KAL0472032.1"/>
    <property type="molecule type" value="Genomic_DNA"/>
</dbReference>
<proteinExistence type="predicted"/>
<evidence type="ECO:0000313" key="3">
    <source>
        <dbReference type="Proteomes" id="UP001451303"/>
    </source>
</evidence>
<dbReference type="Gene3D" id="3.30.710.10">
    <property type="entry name" value="Potassium Channel Kv1.1, Chain A"/>
    <property type="match status" value="1"/>
</dbReference>
<dbReference type="Proteomes" id="UP001451303">
    <property type="component" value="Unassembled WGS sequence"/>
</dbReference>
<protein>
    <recommendedName>
        <fullName evidence="4">BTB domain-containing protein</fullName>
    </recommendedName>
</protein>
<keyword evidence="3" id="KW-1185">Reference proteome</keyword>